<accession>A0ABN9T880</accession>
<name>A0ABN9T880_9DINO</name>
<gene>
    <name evidence="2" type="ORF">PCOR1329_LOCUS36532</name>
</gene>
<protein>
    <submittedName>
        <fullName evidence="2">Uncharacterized protein</fullName>
    </submittedName>
</protein>
<dbReference type="Proteomes" id="UP001189429">
    <property type="component" value="Unassembled WGS sequence"/>
</dbReference>
<organism evidence="2 3">
    <name type="scientific">Prorocentrum cordatum</name>
    <dbReference type="NCBI Taxonomy" id="2364126"/>
    <lineage>
        <taxon>Eukaryota</taxon>
        <taxon>Sar</taxon>
        <taxon>Alveolata</taxon>
        <taxon>Dinophyceae</taxon>
        <taxon>Prorocentrales</taxon>
        <taxon>Prorocentraceae</taxon>
        <taxon>Prorocentrum</taxon>
    </lineage>
</organism>
<dbReference type="EMBL" id="CAUYUJ010014444">
    <property type="protein sequence ID" value="CAK0841281.1"/>
    <property type="molecule type" value="Genomic_DNA"/>
</dbReference>
<keyword evidence="3" id="KW-1185">Reference proteome</keyword>
<sequence>MVLDGSRKKKECTRPSDAKPRRTPAAGSPLVDPTQTCCARLCARLVRQRASFSLQPLRAPRGGRAPAPAAPRQHRRAGRVAHACKQSQPSAPAVEAPSPS</sequence>
<evidence type="ECO:0000256" key="1">
    <source>
        <dbReference type="SAM" id="MobiDB-lite"/>
    </source>
</evidence>
<reference evidence="2" key="1">
    <citation type="submission" date="2023-10" db="EMBL/GenBank/DDBJ databases">
        <authorList>
            <person name="Chen Y."/>
            <person name="Shah S."/>
            <person name="Dougan E. K."/>
            <person name="Thang M."/>
            <person name="Chan C."/>
        </authorList>
    </citation>
    <scope>NUCLEOTIDE SEQUENCE [LARGE SCALE GENOMIC DNA]</scope>
</reference>
<feature type="compositionally biased region" description="Low complexity" evidence="1">
    <location>
        <begin position="87"/>
        <end position="100"/>
    </location>
</feature>
<feature type="region of interest" description="Disordered" evidence="1">
    <location>
        <begin position="52"/>
        <end position="100"/>
    </location>
</feature>
<evidence type="ECO:0000313" key="3">
    <source>
        <dbReference type="Proteomes" id="UP001189429"/>
    </source>
</evidence>
<evidence type="ECO:0000313" key="2">
    <source>
        <dbReference type="EMBL" id="CAK0841281.1"/>
    </source>
</evidence>
<feature type="compositionally biased region" description="Low complexity" evidence="1">
    <location>
        <begin position="58"/>
        <end position="71"/>
    </location>
</feature>
<comment type="caution">
    <text evidence="2">The sequence shown here is derived from an EMBL/GenBank/DDBJ whole genome shotgun (WGS) entry which is preliminary data.</text>
</comment>
<feature type="region of interest" description="Disordered" evidence="1">
    <location>
        <begin position="1"/>
        <end position="33"/>
    </location>
</feature>
<proteinExistence type="predicted"/>